<dbReference type="InParanoid" id="A0A1V9XIR1"/>
<keyword evidence="3" id="KW-1185">Reference proteome</keyword>
<feature type="region of interest" description="Disordered" evidence="1">
    <location>
        <begin position="1"/>
        <end position="65"/>
    </location>
</feature>
<dbReference type="Proteomes" id="UP000192247">
    <property type="component" value="Unassembled WGS sequence"/>
</dbReference>
<feature type="compositionally biased region" description="Polar residues" evidence="1">
    <location>
        <begin position="35"/>
        <end position="49"/>
    </location>
</feature>
<organism evidence="2 3">
    <name type="scientific">Tropilaelaps mercedesae</name>
    <dbReference type="NCBI Taxonomy" id="418985"/>
    <lineage>
        <taxon>Eukaryota</taxon>
        <taxon>Metazoa</taxon>
        <taxon>Ecdysozoa</taxon>
        <taxon>Arthropoda</taxon>
        <taxon>Chelicerata</taxon>
        <taxon>Arachnida</taxon>
        <taxon>Acari</taxon>
        <taxon>Parasitiformes</taxon>
        <taxon>Mesostigmata</taxon>
        <taxon>Gamasina</taxon>
        <taxon>Dermanyssoidea</taxon>
        <taxon>Laelapidae</taxon>
        <taxon>Tropilaelaps</taxon>
    </lineage>
</organism>
<dbReference type="AlphaFoldDB" id="A0A1V9XIR1"/>
<dbReference type="EMBL" id="MNPL01010244">
    <property type="protein sequence ID" value="OQR73248.1"/>
    <property type="molecule type" value="Genomic_DNA"/>
</dbReference>
<reference evidence="2 3" key="1">
    <citation type="journal article" date="2017" name="Gigascience">
        <title>Draft genome of the honey bee ectoparasitic mite, Tropilaelaps mercedesae, is shaped by the parasitic life history.</title>
        <authorList>
            <person name="Dong X."/>
            <person name="Armstrong S.D."/>
            <person name="Xia D."/>
            <person name="Makepeace B.L."/>
            <person name="Darby A.C."/>
            <person name="Kadowaki T."/>
        </authorList>
    </citation>
    <scope>NUCLEOTIDE SEQUENCE [LARGE SCALE GENOMIC DNA]</scope>
    <source>
        <strain evidence="2">Wuxi-XJTLU</strain>
    </source>
</reference>
<evidence type="ECO:0000313" key="2">
    <source>
        <dbReference type="EMBL" id="OQR73248.1"/>
    </source>
</evidence>
<evidence type="ECO:0000313" key="3">
    <source>
        <dbReference type="Proteomes" id="UP000192247"/>
    </source>
</evidence>
<comment type="caution">
    <text evidence="2">The sequence shown here is derived from an EMBL/GenBank/DDBJ whole genome shotgun (WGS) entry which is preliminary data.</text>
</comment>
<gene>
    <name evidence="2" type="ORF">BIW11_03622</name>
</gene>
<protein>
    <submittedName>
        <fullName evidence="2">Uncharacterized protein</fullName>
    </submittedName>
</protein>
<name>A0A1V9XIR1_9ACAR</name>
<evidence type="ECO:0000256" key="1">
    <source>
        <dbReference type="SAM" id="MobiDB-lite"/>
    </source>
</evidence>
<sequence length="65" mass="6987">MGDDNQQSVPRPGLTITDDLQSPPAAEPLKDARVQRQTGYAQEPSNMNTQKDECACSPVRPSSSA</sequence>
<proteinExistence type="predicted"/>
<accession>A0A1V9XIR1</accession>